<feature type="domain" description="Aminoacyl-tRNA synthetase class I anticodon-binding" evidence="10">
    <location>
        <begin position="383"/>
        <end position="505"/>
    </location>
</feature>
<dbReference type="Gene3D" id="3.40.50.620">
    <property type="entry name" value="HUPs"/>
    <property type="match status" value="1"/>
</dbReference>
<keyword evidence="7 8" id="KW-0030">Aminoacyl-tRNA synthetase</keyword>
<dbReference type="InterPro" id="IPR020751">
    <property type="entry name" value="aa-tRNA-synth_I_codon-bd_sub2"/>
</dbReference>
<evidence type="ECO:0000256" key="7">
    <source>
        <dbReference type="ARBA" id="ARBA00023146"/>
    </source>
</evidence>
<evidence type="ECO:0000256" key="1">
    <source>
        <dbReference type="ARBA" id="ARBA00007894"/>
    </source>
</evidence>
<dbReference type="Proteomes" id="UP000533639">
    <property type="component" value="Unassembled WGS sequence"/>
</dbReference>
<dbReference type="PRINTS" id="PR00987">
    <property type="entry name" value="TRNASYNTHGLU"/>
</dbReference>
<keyword evidence="2 8" id="KW-0963">Cytoplasm</keyword>
<dbReference type="GO" id="GO:0006424">
    <property type="term" value="P:glutamyl-tRNA aminoacylation"/>
    <property type="evidence" value="ECO:0007669"/>
    <property type="project" value="UniProtKB-UniRule"/>
</dbReference>
<dbReference type="GO" id="GO:0005829">
    <property type="term" value="C:cytosol"/>
    <property type="evidence" value="ECO:0007669"/>
    <property type="project" value="TreeGrafter"/>
</dbReference>
<dbReference type="GO" id="GO:0000049">
    <property type="term" value="F:tRNA binding"/>
    <property type="evidence" value="ECO:0007669"/>
    <property type="project" value="InterPro"/>
</dbReference>
<organism evidence="11 12">
    <name type="scientific">Flavobacterium panici</name>
    <dbReference type="NCBI Taxonomy" id="2654843"/>
    <lineage>
        <taxon>Bacteria</taxon>
        <taxon>Pseudomonadati</taxon>
        <taxon>Bacteroidota</taxon>
        <taxon>Flavobacteriia</taxon>
        <taxon>Flavobacteriales</taxon>
        <taxon>Flavobacteriaceae</taxon>
        <taxon>Flavobacterium</taxon>
    </lineage>
</organism>
<comment type="function">
    <text evidence="8">Catalyzes the attachment of glutamate to tRNA(Glu) in a two-step reaction: glutamate is first activated by ATP to form Glu-AMP and then transferred to the acceptor end of tRNA(Glu).</text>
</comment>
<protein>
    <recommendedName>
        <fullName evidence="8">Glutamate--tRNA ligase</fullName>
        <ecNumber evidence="8">6.1.1.17</ecNumber>
    </recommendedName>
    <alternativeName>
        <fullName evidence="8">Glutamyl-tRNA synthetase</fullName>
        <shortName evidence="8">GluRS</shortName>
    </alternativeName>
</protein>
<comment type="caution">
    <text evidence="11">The sequence shown here is derived from an EMBL/GenBank/DDBJ whole genome shotgun (WGS) entry which is preliminary data.</text>
</comment>
<dbReference type="InterPro" id="IPR014729">
    <property type="entry name" value="Rossmann-like_a/b/a_fold"/>
</dbReference>
<reference evidence="11 12" key="1">
    <citation type="submission" date="2020-06" db="EMBL/GenBank/DDBJ databases">
        <authorList>
            <person name="Criscuolo A."/>
        </authorList>
    </citation>
    <scope>NUCLEOTIDE SEQUENCE [LARGE SCALE GENOMIC DNA]</scope>
    <source>
        <strain evidence="11">PXU-55</strain>
    </source>
</reference>
<evidence type="ECO:0000256" key="6">
    <source>
        <dbReference type="ARBA" id="ARBA00022917"/>
    </source>
</evidence>
<dbReference type="GO" id="GO:0008270">
    <property type="term" value="F:zinc ion binding"/>
    <property type="evidence" value="ECO:0007669"/>
    <property type="project" value="InterPro"/>
</dbReference>
<dbReference type="GO" id="GO:0004818">
    <property type="term" value="F:glutamate-tRNA ligase activity"/>
    <property type="evidence" value="ECO:0007669"/>
    <property type="project" value="UniProtKB-UniRule"/>
</dbReference>
<dbReference type="FunFam" id="3.40.50.620:FF:000127">
    <property type="entry name" value="Glutamate--tRNA ligase"/>
    <property type="match status" value="1"/>
</dbReference>
<dbReference type="PROSITE" id="PS00178">
    <property type="entry name" value="AA_TRNA_LIGASE_I"/>
    <property type="match status" value="1"/>
</dbReference>
<feature type="domain" description="Glutamyl/glutaminyl-tRNA synthetase class Ib catalytic" evidence="9">
    <location>
        <begin position="11"/>
        <end position="349"/>
    </location>
</feature>
<dbReference type="SUPFAM" id="SSF52374">
    <property type="entry name" value="Nucleotidylyl transferase"/>
    <property type="match status" value="1"/>
</dbReference>
<dbReference type="InterPro" id="IPR000924">
    <property type="entry name" value="Glu/Gln-tRNA-synth"/>
</dbReference>
<evidence type="ECO:0000256" key="3">
    <source>
        <dbReference type="ARBA" id="ARBA00022598"/>
    </source>
</evidence>
<dbReference type="Gene3D" id="1.10.10.350">
    <property type="match status" value="1"/>
</dbReference>
<dbReference type="HAMAP" id="MF_00022">
    <property type="entry name" value="Glu_tRNA_synth_type1"/>
    <property type="match status" value="1"/>
</dbReference>
<evidence type="ECO:0000256" key="8">
    <source>
        <dbReference type="HAMAP-Rule" id="MF_00022"/>
    </source>
</evidence>
<dbReference type="InterPro" id="IPR004527">
    <property type="entry name" value="Glu-tRNA-ligase_bac/mito"/>
</dbReference>
<evidence type="ECO:0000313" key="12">
    <source>
        <dbReference type="Proteomes" id="UP000533639"/>
    </source>
</evidence>
<feature type="short sequence motif" description="'KMSKS' region" evidence="8">
    <location>
        <begin position="267"/>
        <end position="271"/>
    </location>
</feature>
<feature type="binding site" evidence="8">
    <location>
        <position position="270"/>
    </location>
    <ligand>
        <name>ATP</name>
        <dbReference type="ChEBI" id="CHEBI:30616"/>
    </ligand>
</feature>
<dbReference type="AlphaFoldDB" id="A0A9N8IYC4"/>
<dbReference type="Pfam" id="PF19269">
    <property type="entry name" value="Anticodon_2"/>
    <property type="match status" value="1"/>
</dbReference>
<keyword evidence="4 8" id="KW-0547">Nucleotide-binding</keyword>
<dbReference type="InterPro" id="IPR033910">
    <property type="entry name" value="GluRS_core"/>
</dbReference>
<comment type="caution">
    <text evidence="8">Lacks conserved residue(s) required for the propagation of feature annotation.</text>
</comment>
<dbReference type="CDD" id="cd00808">
    <property type="entry name" value="GluRS_core"/>
    <property type="match status" value="1"/>
</dbReference>
<dbReference type="GO" id="GO:0005524">
    <property type="term" value="F:ATP binding"/>
    <property type="evidence" value="ECO:0007669"/>
    <property type="project" value="UniProtKB-UniRule"/>
</dbReference>
<comment type="subunit">
    <text evidence="8">Monomer.</text>
</comment>
<gene>
    <name evidence="8" type="primary">gltX</name>
    <name evidence="11" type="ORF">FLAPXU55_00329</name>
</gene>
<evidence type="ECO:0000259" key="9">
    <source>
        <dbReference type="Pfam" id="PF00749"/>
    </source>
</evidence>
<dbReference type="PANTHER" id="PTHR43311:SF2">
    <property type="entry name" value="GLUTAMATE--TRNA LIGASE, MITOCHONDRIAL-RELATED"/>
    <property type="match status" value="1"/>
</dbReference>
<evidence type="ECO:0000256" key="4">
    <source>
        <dbReference type="ARBA" id="ARBA00022741"/>
    </source>
</evidence>
<feature type="short sequence motif" description="'HIGH' region" evidence="8">
    <location>
        <begin position="18"/>
        <end position="28"/>
    </location>
</feature>
<name>A0A9N8IYC4_9FLAO</name>
<dbReference type="EC" id="6.1.1.17" evidence="8"/>
<keyword evidence="3 8" id="KW-0436">Ligase</keyword>
<dbReference type="InterPro" id="IPR020058">
    <property type="entry name" value="Glu/Gln-tRNA-synth_Ib_cat-dom"/>
</dbReference>
<evidence type="ECO:0000313" key="11">
    <source>
        <dbReference type="EMBL" id="CAC9972653.1"/>
    </source>
</evidence>
<dbReference type="InterPro" id="IPR001412">
    <property type="entry name" value="aa-tRNA-synth_I_CS"/>
</dbReference>
<comment type="subcellular location">
    <subcellularLocation>
        <location evidence="8">Cytoplasm</location>
    </subcellularLocation>
</comment>
<keyword evidence="12" id="KW-1185">Reference proteome</keyword>
<dbReference type="InterPro" id="IPR045462">
    <property type="entry name" value="aa-tRNA-synth_I_cd-bd"/>
</dbReference>
<evidence type="ECO:0000256" key="5">
    <source>
        <dbReference type="ARBA" id="ARBA00022840"/>
    </source>
</evidence>
<proteinExistence type="inferred from homology"/>
<dbReference type="PANTHER" id="PTHR43311">
    <property type="entry name" value="GLUTAMATE--TRNA LIGASE"/>
    <property type="match status" value="1"/>
</dbReference>
<keyword evidence="5 8" id="KW-0067">ATP-binding</keyword>
<comment type="catalytic activity">
    <reaction evidence="8">
        <text>tRNA(Glu) + L-glutamate + ATP = L-glutamyl-tRNA(Glu) + AMP + diphosphate</text>
        <dbReference type="Rhea" id="RHEA:23540"/>
        <dbReference type="Rhea" id="RHEA-COMP:9663"/>
        <dbReference type="Rhea" id="RHEA-COMP:9680"/>
        <dbReference type="ChEBI" id="CHEBI:29985"/>
        <dbReference type="ChEBI" id="CHEBI:30616"/>
        <dbReference type="ChEBI" id="CHEBI:33019"/>
        <dbReference type="ChEBI" id="CHEBI:78442"/>
        <dbReference type="ChEBI" id="CHEBI:78520"/>
        <dbReference type="ChEBI" id="CHEBI:456215"/>
        <dbReference type="EC" id="6.1.1.17"/>
    </reaction>
</comment>
<comment type="similarity">
    <text evidence="1 8">Belongs to the class-I aminoacyl-tRNA synthetase family. Glutamate--tRNA ligase type 1 subfamily.</text>
</comment>
<dbReference type="EMBL" id="CAIJDE010000017">
    <property type="protein sequence ID" value="CAC9972653.1"/>
    <property type="molecule type" value="Genomic_DNA"/>
</dbReference>
<accession>A0A9N8IYC4</accession>
<dbReference type="SUPFAM" id="SSF48163">
    <property type="entry name" value="An anticodon-binding domain of class I aminoacyl-tRNA synthetases"/>
    <property type="match status" value="1"/>
</dbReference>
<dbReference type="InterPro" id="IPR008925">
    <property type="entry name" value="aa_tRNA-synth_I_cd-bd_sf"/>
</dbReference>
<dbReference type="InterPro" id="IPR049940">
    <property type="entry name" value="GluQ/Sye"/>
</dbReference>
<dbReference type="NCBIfam" id="TIGR00464">
    <property type="entry name" value="gltX_bact"/>
    <property type="match status" value="1"/>
</dbReference>
<evidence type="ECO:0000256" key="2">
    <source>
        <dbReference type="ARBA" id="ARBA00022490"/>
    </source>
</evidence>
<dbReference type="Pfam" id="PF00749">
    <property type="entry name" value="tRNA-synt_1c"/>
    <property type="match status" value="1"/>
</dbReference>
<keyword evidence="6 8" id="KW-0648">Protein biosynthesis</keyword>
<sequence>MQQNYKQMSKQVRVRFAPSPTGPLHIGGVRTALFNYLFAKKHNGVFYLRIEDTDQTRFVPGAEAYIMEALEWLGISPEETVGKNEKFGPYRQSDRKEIYQKYADQLINSGWAYYAFDTPEALDAHRKQHEAEGKTFIYNHHNREKLDTSLVISAEETAKRIANGEHYVIRFKTPVNETLHLKDIIRGDVKFETNLLDDKVLFKSDGIPTYHLANIVDDHLMETSHVIRGEEWLPSMPLHVLLYRAFGWDAPEFAHLPLILKPVGNGKLSKRDGDKLGFPVFPLEWKTEEGISSGYREKGFFPEAVVNFLALLGWNDGTEKELYSLEELVEAFDLNRVHKAGAKFDPEKNKWFNHQYLIKQNDADLAKSFSPILVEKGFSTPLEVTTRIVSLIKERAHFVSEFWDLTDFFFQAPTSYDEKASKNWKEETPALMQELISTLEYIDGFDSANIEAIVKDWLTKNEIGMGKVMQPFRLSLVGALKGPHLFDIVEIIGKEETIARIQKAIATL</sequence>
<evidence type="ECO:0000259" key="10">
    <source>
        <dbReference type="Pfam" id="PF19269"/>
    </source>
</evidence>